<gene>
    <name evidence="1" type="ORF">SUNI508_03739</name>
</gene>
<protein>
    <submittedName>
        <fullName evidence="1">Uncharacterized protein</fullName>
    </submittedName>
</protein>
<name>A0ABR2VBV5_9PEZI</name>
<sequence>MIQHIAHRKGRELPSLADGTWPFHVSPALAGGRVAVAPACCNVSLCRPCWIKSPLALARNPTSARLEVGWSHELPGSATILAGCGSIDEWEKKLGPTHTSLDLQLSNLALWQ</sequence>
<proteinExistence type="predicted"/>
<comment type="caution">
    <text evidence="1">The sequence shown here is derived from an EMBL/GenBank/DDBJ whole genome shotgun (WGS) entry which is preliminary data.</text>
</comment>
<organism evidence="1 2">
    <name type="scientific">Seiridium unicorne</name>
    <dbReference type="NCBI Taxonomy" id="138068"/>
    <lineage>
        <taxon>Eukaryota</taxon>
        <taxon>Fungi</taxon>
        <taxon>Dikarya</taxon>
        <taxon>Ascomycota</taxon>
        <taxon>Pezizomycotina</taxon>
        <taxon>Sordariomycetes</taxon>
        <taxon>Xylariomycetidae</taxon>
        <taxon>Amphisphaeriales</taxon>
        <taxon>Sporocadaceae</taxon>
        <taxon>Seiridium</taxon>
    </lineage>
</organism>
<evidence type="ECO:0000313" key="2">
    <source>
        <dbReference type="Proteomes" id="UP001408356"/>
    </source>
</evidence>
<keyword evidence="2" id="KW-1185">Reference proteome</keyword>
<dbReference type="EMBL" id="JARVKF010000046">
    <property type="protein sequence ID" value="KAK9424251.1"/>
    <property type="molecule type" value="Genomic_DNA"/>
</dbReference>
<evidence type="ECO:0000313" key="1">
    <source>
        <dbReference type="EMBL" id="KAK9424251.1"/>
    </source>
</evidence>
<dbReference type="Proteomes" id="UP001408356">
    <property type="component" value="Unassembled WGS sequence"/>
</dbReference>
<reference evidence="1 2" key="1">
    <citation type="journal article" date="2024" name="J. Plant Pathol.">
        <title>Sequence and assembly of the genome of Seiridium unicorne, isolate CBS 538.82, causal agent of cypress canker disease.</title>
        <authorList>
            <person name="Scali E."/>
            <person name="Rocca G.D."/>
            <person name="Danti R."/>
            <person name="Garbelotto M."/>
            <person name="Barberini S."/>
            <person name="Baroncelli R."/>
            <person name="Emiliani G."/>
        </authorList>
    </citation>
    <scope>NUCLEOTIDE SEQUENCE [LARGE SCALE GENOMIC DNA]</scope>
    <source>
        <strain evidence="1 2">BM-138-508</strain>
    </source>
</reference>
<accession>A0ABR2VBV5</accession>